<dbReference type="EMBL" id="JACIEJ010000002">
    <property type="protein sequence ID" value="MBB3984752.1"/>
    <property type="molecule type" value="Genomic_DNA"/>
</dbReference>
<dbReference type="PANTHER" id="PTHR30086:SF14">
    <property type="entry name" value="HOMOSERINE_HOMOSERINE LACTONE EFFLUX PROTEIN"/>
    <property type="match status" value="1"/>
</dbReference>
<keyword evidence="9" id="KW-1185">Reference proteome</keyword>
<protein>
    <submittedName>
        <fullName evidence="8">Threonine/homoserine/homoserine lactone efflux protein</fullName>
    </submittedName>
</protein>
<sequence length="210" mass="22134">MTLQAWLVFAGFWVLFVTSPGPNAANCILTGMTHGFRRALWGVLGILSQAALFLGLSAAGVTALIAASPTAFLVGKLAGAALLVWLGLRNWRRAARPLGEADVAQGEAARAIWLRAFLVATINPKSVAGYLAAFSQFVMEDVPIAQQMIVIVPTALTITFLSYATYTGLGAWLGRRALSALANVAIRRLLAGCFIFYGLALGASAIPTLL</sequence>
<proteinExistence type="inferred from homology"/>
<feature type="transmembrane region" description="Helical" evidence="7">
    <location>
        <begin position="148"/>
        <end position="173"/>
    </location>
</feature>
<dbReference type="Proteomes" id="UP000541426">
    <property type="component" value="Unassembled WGS sequence"/>
</dbReference>
<dbReference type="PANTHER" id="PTHR30086">
    <property type="entry name" value="ARGININE EXPORTER PROTEIN ARGO"/>
    <property type="match status" value="1"/>
</dbReference>
<comment type="caution">
    <text evidence="8">The sequence shown here is derived from an EMBL/GenBank/DDBJ whole genome shotgun (WGS) entry which is preliminary data.</text>
</comment>
<evidence type="ECO:0000256" key="7">
    <source>
        <dbReference type="SAM" id="Phobius"/>
    </source>
</evidence>
<evidence type="ECO:0000256" key="6">
    <source>
        <dbReference type="ARBA" id="ARBA00023136"/>
    </source>
</evidence>
<feature type="transmembrane region" description="Helical" evidence="7">
    <location>
        <begin position="40"/>
        <end position="64"/>
    </location>
</feature>
<gene>
    <name evidence="8" type="ORF">GGQ68_001068</name>
</gene>
<reference evidence="8 9" key="1">
    <citation type="submission" date="2020-08" db="EMBL/GenBank/DDBJ databases">
        <title>Genomic Encyclopedia of Type Strains, Phase IV (KMG-IV): sequencing the most valuable type-strain genomes for metagenomic binning, comparative biology and taxonomic classification.</title>
        <authorList>
            <person name="Goeker M."/>
        </authorList>
    </citation>
    <scope>NUCLEOTIDE SEQUENCE [LARGE SCALE GENOMIC DNA]</scope>
    <source>
        <strain evidence="8 9">DSM 102235</strain>
    </source>
</reference>
<evidence type="ECO:0000256" key="1">
    <source>
        <dbReference type="ARBA" id="ARBA00004651"/>
    </source>
</evidence>
<comment type="similarity">
    <text evidence="2">Belongs to the Rht family.</text>
</comment>
<accession>A0A7W6GRI7</accession>
<evidence type="ECO:0000313" key="8">
    <source>
        <dbReference type="EMBL" id="MBB3984752.1"/>
    </source>
</evidence>
<comment type="subcellular location">
    <subcellularLocation>
        <location evidence="1">Cell membrane</location>
        <topology evidence="1">Multi-pass membrane protein</topology>
    </subcellularLocation>
</comment>
<keyword evidence="3" id="KW-1003">Cell membrane</keyword>
<evidence type="ECO:0000256" key="3">
    <source>
        <dbReference type="ARBA" id="ARBA00022475"/>
    </source>
</evidence>
<keyword evidence="6 7" id="KW-0472">Membrane</keyword>
<dbReference type="RefSeq" id="WP_183963635.1">
    <property type="nucleotide sequence ID" value="NZ_BAABBZ010000014.1"/>
</dbReference>
<dbReference type="GO" id="GO:0042970">
    <property type="term" value="F:homoserine transmembrane transporter activity"/>
    <property type="evidence" value="ECO:0007669"/>
    <property type="project" value="TreeGrafter"/>
</dbReference>
<keyword evidence="5 7" id="KW-1133">Transmembrane helix</keyword>
<dbReference type="GO" id="GO:0005886">
    <property type="term" value="C:plasma membrane"/>
    <property type="evidence" value="ECO:0007669"/>
    <property type="project" value="UniProtKB-SubCell"/>
</dbReference>
<feature type="transmembrane region" description="Helical" evidence="7">
    <location>
        <begin position="185"/>
        <end position="206"/>
    </location>
</feature>
<name>A0A7W6GRI7_9RHOB</name>
<evidence type="ECO:0000313" key="9">
    <source>
        <dbReference type="Proteomes" id="UP000541426"/>
    </source>
</evidence>
<dbReference type="Pfam" id="PF01810">
    <property type="entry name" value="LysE"/>
    <property type="match status" value="1"/>
</dbReference>
<evidence type="ECO:0000256" key="2">
    <source>
        <dbReference type="ARBA" id="ARBA00007928"/>
    </source>
</evidence>
<evidence type="ECO:0000256" key="4">
    <source>
        <dbReference type="ARBA" id="ARBA00022692"/>
    </source>
</evidence>
<dbReference type="InterPro" id="IPR001123">
    <property type="entry name" value="LeuE-type"/>
</dbReference>
<dbReference type="AlphaFoldDB" id="A0A7W6GRI7"/>
<keyword evidence="4 7" id="KW-0812">Transmembrane</keyword>
<organism evidence="8 9">
    <name type="scientific">Sagittula marina</name>
    <dbReference type="NCBI Taxonomy" id="943940"/>
    <lineage>
        <taxon>Bacteria</taxon>
        <taxon>Pseudomonadati</taxon>
        <taxon>Pseudomonadota</taxon>
        <taxon>Alphaproteobacteria</taxon>
        <taxon>Rhodobacterales</taxon>
        <taxon>Roseobacteraceae</taxon>
        <taxon>Sagittula</taxon>
    </lineage>
</organism>
<feature type="transmembrane region" description="Helical" evidence="7">
    <location>
        <begin position="71"/>
        <end position="88"/>
    </location>
</feature>
<evidence type="ECO:0000256" key="5">
    <source>
        <dbReference type="ARBA" id="ARBA00022989"/>
    </source>
</evidence>